<evidence type="ECO:0000256" key="3">
    <source>
        <dbReference type="ARBA" id="ARBA00022692"/>
    </source>
</evidence>
<dbReference type="EMBL" id="BJUA01000005">
    <property type="protein sequence ID" value="GEK17628.1"/>
    <property type="molecule type" value="Genomic_DNA"/>
</dbReference>
<dbReference type="InterPro" id="IPR058533">
    <property type="entry name" value="Cation_efflux_TM"/>
</dbReference>
<evidence type="ECO:0000313" key="8">
    <source>
        <dbReference type="EMBL" id="GEK17628.1"/>
    </source>
</evidence>
<keyword evidence="4 6" id="KW-1133">Transmembrane helix</keyword>
<dbReference type="Proteomes" id="UP000321386">
    <property type="component" value="Unassembled WGS sequence"/>
</dbReference>
<keyword evidence="2" id="KW-0813">Transport</keyword>
<dbReference type="GO" id="GO:0006882">
    <property type="term" value="P:intracellular zinc ion homeostasis"/>
    <property type="evidence" value="ECO:0007669"/>
    <property type="project" value="TreeGrafter"/>
</dbReference>
<dbReference type="PANTHER" id="PTHR43840:SF15">
    <property type="entry name" value="MITOCHONDRIAL METAL TRANSPORTER 1-RELATED"/>
    <property type="match status" value="1"/>
</dbReference>
<keyword evidence="5 6" id="KW-0472">Membrane</keyword>
<dbReference type="SUPFAM" id="SSF161111">
    <property type="entry name" value="Cation efflux protein transmembrane domain-like"/>
    <property type="match status" value="1"/>
</dbReference>
<evidence type="ECO:0000256" key="2">
    <source>
        <dbReference type="ARBA" id="ARBA00022448"/>
    </source>
</evidence>
<organism evidence="8 9">
    <name type="scientific">Cellulomonas persica</name>
    <dbReference type="NCBI Taxonomy" id="76861"/>
    <lineage>
        <taxon>Bacteria</taxon>
        <taxon>Bacillati</taxon>
        <taxon>Actinomycetota</taxon>
        <taxon>Actinomycetes</taxon>
        <taxon>Micrococcales</taxon>
        <taxon>Cellulomonadaceae</taxon>
        <taxon>Cellulomonas</taxon>
    </lineage>
</organism>
<protein>
    <submittedName>
        <fullName evidence="8">Cobalt-zinc-cadmium resistance protein</fullName>
    </submittedName>
</protein>
<feature type="transmembrane region" description="Helical" evidence="6">
    <location>
        <begin position="22"/>
        <end position="43"/>
    </location>
</feature>
<name>A0A510USJ1_9CELL</name>
<feature type="transmembrane region" description="Helical" evidence="6">
    <location>
        <begin position="197"/>
        <end position="214"/>
    </location>
</feature>
<feature type="transmembrane region" description="Helical" evidence="6">
    <location>
        <begin position="91"/>
        <end position="116"/>
    </location>
</feature>
<feature type="transmembrane region" description="Helical" evidence="6">
    <location>
        <begin position="49"/>
        <end position="70"/>
    </location>
</feature>
<dbReference type="InterPro" id="IPR027469">
    <property type="entry name" value="Cation_efflux_TMD_sf"/>
</dbReference>
<evidence type="ECO:0000256" key="6">
    <source>
        <dbReference type="SAM" id="Phobius"/>
    </source>
</evidence>
<comment type="subcellular location">
    <subcellularLocation>
        <location evidence="1">Membrane</location>
        <topology evidence="1">Multi-pass membrane protein</topology>
    </subcellularLocation>
</comment>
<dbReference type="PANTHER" id="PTHR43840">
    <property type="entry name" value="MITOCHONDRIAL METAL TRANSPORTER 1-RELATED"/>
    <property type="match status" value="1"/>
</dbReference>
<evidence type="ECO:0000313" key="9">
    <source>
        <dbReference type="Proteomes" id="UP000321386"/>
    </source>
</evidence>
<dbReference type="InterPro" id="IPR050291">
    <property type="entry name" value="CDF_Transporter"/>
</dbReference>
<evidence type="ECO:0000256" key="5">
    <source>
        <dbReference type="ARBA" id="ARBA00023136"/>
    </source>
</evidence>
<dbReference type="Pfam" id="PF01545">
    <property type="entry name" value="Cation_efflux"/>
    <property type="match status" value="1"/>
</dbReference>
<accession>A0A510USJ1</accession>
<dbReference type="GO" id="GO:0005886">
    <property type="term" value="C:plasma membrane"/>
    <property type="evidence" value="ECO:0007669"/>
    <property type="project" value="TreeGrafter"/>
</dbReference>
<dbReference type="GO" id="GO:0015093">
    <property type="term" value="F:ferrous iron transmembrane transporter activity"/>
    <property type="evidence" value="ECO:0007669"/>
    <property type="project" value="TreeGrafter"/>
</dbReference>
<dbReference type="GO" id="GO:0015341">
    <property type="term" value="F:zinc efflux antiporter activity"/>
    <property type="evidence" value="ECO:0007669"/>
    <property type="project" value="TreeGrafter"/>
</dbReference>
<gene>
    <name evidence="8" type="ORF">CPE01_13610</name>
</gene>
<feature type="domain" description="Cation efflux protein transmembrane" evidence="7">
    <location>
        <begin position="23"/>
        <end position="222"/>
    </location>
</feature>
<dbReference type="GO" id="GO:0015086">
    <property type="term" value="F:cadmium ion transmembrane transporter activity"/>
    <property type="evidence" value="ECO:0007669"/>
    <property type="project" value="TreeGrafter"/>
</dbReference>
<evidence type="ECO:0000256" key="1">
    <source>
        <dbReference type="ARBA" id="ARBA00004141"/>
    </source>
</evidence>
<dbReference type="Gene3D" id="1.20.1510.10">
    <property type="entry name" value="Cation efflux protein transmembrane domain"/>
    <property type="match status" value="1"/>
</dbReference>
<comment type="caution">
    <text evidence="8">The sequence shown here is derived from an EMBL/GenBank/DDBJ whole genome shotgun (WGS) entry which is preliminary data.</text>
</comment>
<keyword evidence="3 6" id="KW-0812">Transmembrane</keyword>
<reference evidence="8 9" key="1">
    <citation type="submission" date="2019-07" db="EMBL/GenBank/DDBJ databases">
        <title>Whole genome shotgun sequence of Cellulomonas persica NBRC 101101.</title>
        <authorList>
            <person name="Hosoyama A."/>
            <person name="Uohara A."/>
            <person name="Ohji S."/>
            <person name="Ichikawa N."/>
        </authorList>
    </citation>
    <scope>NUCLEOTIDE SEQUENCE [LARGE SCALE GENOMIC DNA]</scope>
    <source>
        <strain evidence="8 9">NBRC 101101</strain>
    </source>
</reference>
<dbReference type="AlphaFoldDB" id="A0A510USJ1"/>
<evidence type="ECO:0000259" key="7">
    <source>
        <dbReference type="Pfam" id="PF01545"/>
    </source>
</evidence>
<keyword evidence="9" id="KW-1185">Reference proteome</keyword>
<sequence length="311" mass="32075">MSGPSDEPPDEPPDDARRERRALVVSILASAVIGFAAATWGVLVQADVLVFDGVYMLAGIGLVAVSLLASRAANAPPSARFPFGRSAATPLAVAVQGAALLAALLYGVVSAVGTILQGGSPVPATVLMVYGVASAAASWLVAVLVARTAPASELARAEVVAWRSGAVLSLVVAVGGVVAAVLRSAGRDGLADHVDPVLVLVAVALVVHLPVRLVRDGMHELLEGAPTGTLAAALDDAVTRTREQFDLPEPTVRATKLGRRMYVEVTFVVGEHGWEVDDEDAVRRALTARLDALPLDVWATIELTTDPTLAG</sequence>
<feature type="transmembrane region" description="Helical" evidence="6">
    <location>
        <begin position="122"/>
        <end position="145"/>
    </location>
</feature>
<feature type="transmembrane region" description="Helical" evidence="6">
    <location>
        <begin position="166"/>
        <end position="185"/>
    </location>
</feature>
<dbReference type="RefSeq" id="WP_186811438.1">
    <property type="nucleotide sequence ID" value="NZ_BJUA01000005.1"/>
</dbReference>
<evidence type="ECO:0000256" key="4">
    <source>
        <dbReference type="ARBA" id="ARBA00022989"/>
    </source>
</evidence>
<proteinExistence type="predicted"/>